<keyword evidence="3" id="KW-0862">Zinc</keyword>
<evidence type="ECO:0000259" key="4">
    <source>
        <dbReference type="PROSITE" id="PS51891"/>
    </source>
</evidence>
<dbReference type="PANTHER" id="PTHR28620:SF1">
    <property type="entry name" value="CENP-V_GFA DOMAIN-CONTAINING PROTEIN"/>
    <property type="match status" value="1"/>
</dbReference>
<dbReference type="EMBL" id="JBGBPQ010000013">
    <property type="protein sequence ID" value="KAL1511836.1"/>
    <property type="molecule type" value="Genomic_DNA"/>
</dbReference>
<dbReference type="GO" id="GO:0016846">
    <property type="term" value="F:carbon-sulfur lyase activity"/>
    <property type="evidence" value="ECO:0007669"/>
    <property type="project" value="InterPro"/>
</dbReference>
<feature type="domain" description="CENP-V/GFA" evidence="4">
    <location>
        <begin position="66"/>
        <end position="184"/>
    </location>
</feature>
<dbReference type="AlphaFoldDB" id="A0AB34J5P2"/>
<comment type="similarity">
    <text evidence="1">Belongs to the Gfa family.</text>
</comment>
<keyword evidence="6" id="KW-1185">Reference proteome</keyword>
<proteinExistence type="inferred from homology"/>
<dbReference type="Pfam" id="PF04828">
    <property type="entry name" value="GFA"/>
    <property type="match status" value="1"/>
</dbReference>
<dbReference type="PANTHER" id="PTHR28620">
    <property type="entry name" value="CENTROMERE PROTEIN V"/>
    <property type="match status" value="1"/>
</dbReference>
<dbReference type="GO" id="GO:0046872">
    <property type="term" value="F:metal ion binding"/>
    <property type="evidence" value="ECO:0007669"/>
    <property type="project" value="UniProtKB-KW"/>
</dbReference>
<protein>
    <recommendedName>
        <fullName evidence="4">CENP-V/GFA domain-containing protein</fullName>
    </recommendedName>
</protein>
<evidence type="ECO:0000313" key="5">
    <source>
        <dbReference type="EMBL" id="KAL1511836.1"/>
    </source>
</evidence>
<dbReference type="Proteomes" id="UP001515480">
    <property type="component" value="Unassembled WGS sequence"/>
</dbReference>
<dbReference type="Gene3D" id="2.170.150.70">
    <property type="match status" value="1"/>
</dbReference>
<gene>
    <name evidence="5" type="ORF">AB1Y20_005121</name>
</gene>
<dbReference type="InterPro" id="IPR006913">
    <property type="entry name" value="CENP-V/GFA"/>
</dbReference>
<sequence>MDPRASHWAAAPLLADEPPAAGAPIAGGGVLNPAATRLAWDFDVRTSVTPSASTPPVMPSGGEVSHRGGCHCGRVRFEARAPAELVVWDCTCSDCRMRRNLHFVLPAHKLKILDSPSGEDGAAALAEYRWGTGVARHLFCARCGICPFYRPRSNPDGWAVTFQCLDPGTVSAVEVRTFDGQHWEEFIEGDGASIRAFSNA</sequence>
<dbReference type="PROSITE" id="PS51891">
    <property type="entry name" value="CENP_V_GFA"/>
    <property type="match status" value="1"/>
</dbReference>
<organism evidence="5 6">
    <name type="scientific">Prymnesium parvum</name>
    <name type="common">Toxic golden alga</name>
    <dbReference type="NCBI Taxonomy" id="97485"/>
    <lineage>
        <taxon>Eukaryota</taxon>
        <taxon>Haptista</taxon>
        <taxon>Haptophyta</taxon>
        <taxon>Prymnesiophyceae</taxon>
        <taxon>Prymnesiales</taxon>
        <taxon>Prymnesiaceae</taxon>
        <taxon>Prymnesium</taxon>
    </lineage>
</organism>
<evidence type="ECO:0000256" key="3">
    <source>
        <dbReference type="ARBA" id="ARBA00022833"/>
    </source>
</evidence>
<evidence type="ECO:0000256" key="2">
    <source>
        <dbReference type="ARBA" id="ARBA00022723"/>
    </source>
</evidence>
<dbReference type="InterPro" id="IPR052355">
    <property type="entry name" value="CENP-V-like"/>
</dbReference>
<evidence type="ECO:0000313" key="6">
    <source>
        <dbReference type="Proteomes" id="UP001515480"/>
    </source>
</evidence>
<dbReference type="InterPro" id="IPR011057">
    <property type="entry name" value="Mss4-like_sf"/>
</dbReference>
<comment type="caution">
    <text evidence="5">The sequence shown here is derived from an EMBL/GenBank/DDBJ whole genome shotgun (WGS) entry which is preliminary data.</text>
</comment>
<accession>A0AB34J5P2</accession>
<evidence type="ECO:0000256" key="1">
    <source>
        <dbReference type="ARBA" id="ARBA00005495"/>
    </source>
</evidence>
<dbReference type="SUPFAM" id="SSF51316">
    <property type="entry name" value="Mss4-like"/>
    <property type="match status" value="1"/>
</dbReference>
<reference evidence="5 6" key="1">
    <citation type="journal article" date="2024" name="Science">
        <title>Giant polyketide synthase enzymes in the biosynthesis of giant marine polyether toxins.</title>
        <authorList>
            <person name="Fallon T.R."/>
            <person name="Shende V.V."/>
            <person name="Wierzbicki I.H."/>
            <person name="Pendleton A.L."/>
            <person name="Watervoot N.F."/>
            <person name="Auber R.P."/>
            <person name="Gonzalez D.J."/>
            <person name="Wisecaver J.H."/>
            <person name="Moore B.S."/>
        </authorList>
    </citation>
    <scope>NUCLEOTIDE SEQUENCE [LARGE SCALE GENOMIC DNA]</scope>
    <source>
        <strain evidence="5 6">12B1</strain>
    </source>
</reference>
<name>A0AB34J5P2_PRYPA</name>
<keyword evidence="2" id="KW-0479">Metal-binding</keyword>